<evidence type="ECO:0000256" key="1">
    <source>
        <dbReference type="ARBA" id="ARBA00007637"/>
    </source>
</evidence>
<reference evidence="3" key="1">
    <citation type="journal article" date="2023" name="Comput. Struct. Biotechnol. J.">
        <title>Discovery of a novel marine Bacteroidetes with a rich repertoire of carbohydrate-active enzymes.</title>
        <authorList>
            <person name="Chen B."/>
            <person name="Liu G."/>
            <person name="Chen Q."/>
            <person name="Wang H."/>
            <person name="Liu L."/>
            <person name="Tang K."/>
        </authorList>
    </citation>
    <scope>NUCLEOTIDE SEQUENCE</scope>
    <source>
        <strain evidence="3">TK19036</strain>
    </source>
</reference>
<sequence length="353" mass="39206">MKILITGGAGFVGSNLAIKLKEKYPTYSIVCLDNLKRRGSELNLPRLKVQGIEFVHADIRNPEDLSEIPSFDFLIDASAEPSVLAGITSPVTQVVNNNLLGTVNCLELAKKFQASFIFLSTSRVYPIKALEGANFTETENRFDWSDTQDLEGISSEGVTEDFTLQGARSFYGATKLASELLIQEYQELSGLKTVINRCGVISGPYQMGKVDQGVVVLWVARHLWHGSLGYFGYEGTGRQVRDILHIQDLFELIDQQLHQIDKVNGQIFNVGGGRNGSVSLKDLTLLCEELTGNHIGIKSVPETRAADLRIYITNNQKITDQLGWKPTLSPKEIITDVVHWLRSEEKIIKPILT</sequence>
<dbReference type="InterPro" id="IPR001509">
    <property type="entry name" value="Epimerase_deHydtase"/>
</dbReference>
<reference evidence="3" key="2">
    <citation type="journal article" date="2024" name="Antonie Van Leeuwenhoek">
        <title>Roseihalotalea indica gen. nov., sp. nov., a halophilic Bacteroidetes from mesopelagic Southwest Indian Ocean with higher carbohydrate metabolic potential.</title>
        <authorList>
            <person name="Chen B."/>
            <person name="Zhang M."/>
            <person name="Lin D."/>
            <person name="Ye J."/>
            <person name="Tang K."/>
        </authorList>
    </citation>
    <scope>NUCLEOTIDE SEQUENCE</scope>
    <source>
        <strain evidence="3">TK19036</strain>
    </source>
</reference>
<dbReference type="SUPFAM" id="SSF51735">
    <property type="entry name" value="NAD(P)-binding Rossmann-fold domains"/>
    <property type="match status" value="1"/>
</dbReference>
<dbReference type="Pfam" id="PF01370">
    <property type="entry name" value="Epimerase"/>
    <property type="match status" value="1"/>
</dbReference>
<comment type="similarity">
    <text evidence="1">Belongs to the NAD(P)-dependent epimerase/dehydratase family.</text>
</comment>
<dbReference type="PANTHER" id="PTHR43000">
    <property type="entry name" value="DTDP-D-GLUCOSE 4,6-DEHYDRATASE-RELATED"/>
    <property type="match status" value="1"/>
</dbReference>
<dbReference type="AlphaFoldDB" id="A0AA49GT49"/>
<evidence type="ECO:0000259" key="2">
    <source>
        <dbReference type="Pfam" id="PF01370"/>
    </source>
</evidence>
<name>A0AA49GT49_9BACT</name>
<evidence type="ECO:0000313" key="3">
    <source>
        <dbReference type="EMBL" id="WKN36974.1"/>
    </source>
</evidence>
<dbReference type="Gene3D" id="3.40.50.720">
    <property type="entry name" value="NAD(P)-binding Rossmann-like Domain"/>
    <property type="match status" value="1"/>
</dbReference>
<feature type="domain" description="NAD-dependent epimerase/dehydratase" evidence="2">
    <location>
        <begin position="3"/>
        <end position="271"/>
    </location>
</feature>
<dbReference type="InterPro" id="IPR036291">
    <property type="entry name" value="NAD(P)-bd_dom_sf"/>
</dbReference>
<protein>
    <submittedName>
        <fullName evidence="3">NAD-dependent epimerase/dehydratase family protein</fullName>
    </submittedName>
</protein>
<dbReference type="EMBL" id="CP120682">
    <property type="protein sequence ID" value="WKN36974.1"/>
    <property type="molecule type" value="Genomic_DNA"/>
</dbReference>
<gene>
    <name evidence="3" type="ORF">K4G66_31905</name>
</gene>
<proteinExistence type="inferred from homology"/>
<accession>A0AA49GT49</accession>
<organism evidence="3">
    <name type="scientific">Roseihalotalea indica</name>
    <dbReference type="NCBI Taxonomy" id="2867963"/>
    <lineage>
        <taxon>Bacteria</taxon>
        <taxon>Pseudomonadati</taxon>
        <taxon>Bacteroidota</taxon>
        <taxon>Cytophagia</taxon>
        <taxon>Cytophagales</taxon>
        <taxon>Catalimonadaceae</taxon>
        <taxon>Roseihalotalea</taxon>
    </lineage>
</organism>